<keyword evidence="4" id="KW-0408">Iron</keyword>
<dbReference type="InterPro" id="IPR051452">
    <property type="entry name" value="Diverse_Oxidoreductases"/>
</dbReference>
<keyword evidence="2" id="KW-0479">Metal-binding</keyword>
<dbReference type="InterPro" id="IPR006058">
    <property type="entry name" value="2Fe2S_fd_BS"/>
</dbReference>
<dbReference type="EC" id="1.17.1.5" evidence="7"/>
<dbReference type="SUPFAM" id="SSF54292">
    <property type="entry name" value="2Fe-2S ferredoxin-like"/>
    <property type="match status" value="1"/>
</dbReference>
<dbReference type="EMBL" id="CP019082">
    <property type="protein sequence ID" value="APW61843.1"/>
    <property type="molecule type" value="Genomic_DNA"/>
</dbReference>
<keyword evidence="1" id="KW-0001">2Fe-2S</keyword>
<evidence type="ECO:0000256" key="5">
    <source>
        <dbReference type="ARBA" id="ARBA00023014"/>
    </source>
</evidence>
<protein>
    <submittedName>
        <fullName evidence="7">Nicotinate dehydrogenase small FeS subunit</fullName>
        <ecNumber evidence="7">1.17.1.5</ecNumber>
    </submittedName>
</protein>
<keyword evidence="8" id="KW-1185">Reference proteome</keyword>
<keyword evidence="5" id="KW-0411">Iron-sulfur</keyword>
<reference evidence="8" key="1">
    <citation type="submission" date="2016-12" db="EMBL/GenBank/DDBJ databases">
        <title>Comparative genomics of four Isosphaeraceae planctomycetes: a common pool of plasmids and glycoside hydrolase genes.</title>
        <authorList>
            <person name="Ivanova A."/>
        </authorList>
    </citation>
    <scope>NUCLEOTIDE SEQUENCE [LARGE SCALE GENOMIC DNA]</scope>
    <source>
        <strain evidence="8">PX4</strain>
    </source>
</reference>
<evidence type="ECO:0000256" key="3">
    <source>
        <dbReference type="ARBA" id="ARBA00023002"/>
    </source>
</evidence>
<gene>
    <name evidence="7" type="primary">ndhS</name>
    <name evidence="7" type="ORF">BSF38_03373</name>
</gene>
<dbReference type="GO" id="GO:0050138">
    <property type="term" value="F:nicotinate dehydrogenase activity"/>
    <property type="evidence" value="ECO:0007669"/>
    <property type="project" value="UniProtKB-EC"/>
</dbReference>
<dbReference type="RefSeq" id="WP_076347507.1">
    <property type="nucleotide sequence ID" value="NZ_CP019082.1"/>
</dbReference>
<evidence type="ECO:0000256" key="2">
    <source>
        <dbReference type="ARBA" id="ARBA00022723"/>
    </source>
</evidence>
<accession>A0A1U7CSJ3</accession>
<dbReference type="InterPro" id="IPR036884">
    <property type="entry name" value="2Fe-2S-bd_dom_sf"/>
</dbReference>
<dbReference type="PANTHER" id="PTHR44379">
    <property type="entry name" value="OXIDOREDUCTASE WITH IRON-SULFUR SUBUNIT"/>
    <property type="match status" value="1"/>
</dbReference>
<evidence type="ECO:0000259" key="6">
    <source>
        <dbReference type="PROSITE" id="PS51085"/>
    </source>
</evidence>
<evidence type="ECO:0000256" key="4">
    <source>
        <dbReference type="ARBA" id="ARBA00023004"/>
    </source>
</evidence>
<dbReference type="KEGG" id="pbor:BSF38_03373"/>
<dbReference type="STRING" id="1387353.BSF38_03373"/>
<dbReference type="SUPFAM" id="SSF47741">
    <property type="entry name" value="CO dehydrogenase ISP C-domain like"/>
    <property type="match status" value="1"/>
</dbReference>
<dbReference type="CDD" id="cd00207">
    <property type="entry name" value="fer2"/>
    <property type="match status" value="1"/>
</dbReference>
<evidence type="ECO:0000313" key="8">
    <source>
        <dbReference type="Proteomes" id="UP000186309"/>
    </source>
</evidence>
<evidence type="ECO:0000313" key="7">
    <source>
        <dbReference type="EMBL" id="APW61843.1"/>
    </source>
</evidence>
<dbReference type="GO" id="GO:0051537">
    <property type="term" value="F:2 iron, 2 sulfur cluster binding"/>
    <property type="evidence" value="ECO:0007669"/>
    <property type="project" value="UniProtKB-KW"/>
</dbReference>
<organism evidence="7 8">
    <name type="scientific">Paludisphaera borealis</name>
    <dbReference type="NCBI Taxonomy" id="1387353"/>
    <lineage>
        <taxon>Bacteria</taxon>
        <taxon>Pseudomonadati</taxon>
        <taxon>Planctomycetota</taxon>
        <taxon>Planctomycetia</taxon>
        <taxon>Isosphaerales</taxon>
        <taxon>Isosphaeraceae</taxon>
        <taxon>Paludisphaera</taxon>
    </lineage>
</organism>
<dbReference type="PROSITE" id="PS51085">
    <property type="entry name" value="2FE2S_FER_2"/>
    <property type="match status" value="1"/>
</dbReference>
<dbReference type="Pfam" id="PF00111">
    <property type="entry name" value="Fer2"/>
    <property type="match status" value="1"/>
</dbReference>
<sequence>MGVDVAIRIRFNVNGRERTATTDPERSLLEVLREDLGLLGTKYGCGEGQCGACSVLLEGKRVFSCRLPAERVEGKSVVTIEGLAQGDALHPVQQAFLDEGAFQCGFCTAGMIIAAVALLAEKPKPTDAQIVAGMNRNICRCCSYPKIIQAVRRADDRKGG</sequence>
<dbReference type="InterPro" id="IPR001041">
    <property type="entry name" value="2Fe-2S_ferredoxin-type"/>
</dbReference>
<dbReference type="InterPro" id="IPR002888">
    <property type="entry name" value="2Fe-2S-bd"/>
</dbReference>
<evidence type="ECO:0000256" key="1">
    <source>
        <dbReference type="ARBA" id="ARBA00022714"/>
    </source>
</evidence>
<dbReference type="PROSITE" id="PS00197">
    <property type="entry name" value="2FE2S_FER_1"/>
    <property type="match status" value="1"/>
</dbReference>
<dbReference type="AlphaFoldDB" id="A0A1U7CSJ3"/>
<dbReference type="InterPro" id="IPR012675">
    <property type="entry name" value="Beta-grasp_dom_sf"/>
</dbReference>
<name>A0A1U7CSJ3_9BACT</name>
<dbReference type="OrthoDB" id="9796880at2"/>
<dbReference type="Pfam" id="PF01799">
    <property type="entry name" value="Fer2_2"/>
    <property type="match status" value="1"/>
</dbReference>
<dbReference type="FunFam" id="3.10.20.30:FF:000020">
    <property type="entry name" value="Xanthine dehydrogenase iron-sulfur subunit"/>
    <property type="match status" value="1"/>
</dbReference>
<dbReference type="Proteomes" id="UP000186309">
    <property type="component" value="Chromosome"/>
</dbReference>
<proteinExistence type="predicted"/>
<dbReference type="PANTHER" id="PTHR44379:SF2">
    <property type="entry name" value="BLR6218 PROTEIN"/>
    <property type="match status" value="1"/>
</dbReference>
<feature type="domain" description="2Fe-2S ferredoxin-type" evidence="6">
    <location>
        <begin position="7"/>
        <end position="83"/>
    </location>
</feature>
<dbReference type="InterPro" id="IPR036010">
    <property type="entry name" value="2Fe-2S_ferredoxin-like_sf"/>
</dbReference>
<dbReference type="Gene3D" id="1.10.150.120">
    <property type="entry name" value="[2Fe-2S]-binding domain"/>
    <property type="match status" value="1"/>
</dbReference>
<keyword evidence="3 7" id="KW-0560">Oxidoreductase</keyword>
<dbReference type="GO" id="GO:0046872">
    <property type="term" value="F:metal ion binding"/>
    <property type="evidence" value="ECO:0007669"/>
    <property type="project" value="UniProtKB-KW"/>
</dbReference>
<dbReference type="Gene3D" id="3.10.20.30">
    <property type="match status" value="1"/>
</dbReference>